<dbReference type="PANTHER" id="PTHR43172">
    <property type="entry name" value="ADENYLOSUCCINATE LYASE"/>
    <property type="match status" value="1"/>
</dbReference>
<dbReference type="GO" id="GO:0016829">
    <property type="term" value="F:lyase activity"/>
    <property type="evidence" value="ECO:0007669"/>
    <property type="project" value="UniProtKB-KW"/>
</dbReference>
<evidence type="ECO:0000256" key="1">
    <source>
        <dbReference type="ARBA" id="ARBA00023239"/>
    </source>
</evidence>
<protein>
    <submittedName>
        <fullName evidence="4">3-carboxy-cis,cis-muconate cycloisomerase</fullName>
    </submittedName>
</protein>
<dbReference type="Gene3D" id="1.20.200.10">
    <property type="entry name" value="Fumarase/aspartase (Central domain)"/>
    <property type="match status" value="1"/>
</dbReference>
<dbReference type="InterPro" id="IPR019468">
    <property type="entry name" value="AdenyloSucc_lyase_C"/>
</dbReference>
<organism evidence="4 5">
    <name type="scientific">Georgenia ruanii</name>
    <dbReference type="NCBI Taxonomy" id="348442"/>
    <lineage>
        <taxon>Bacteria</taxon>
        <taxon>Bacillati</taxon>
        <taxon>Actinomycetota</taxon>
        <taxon>Actinomycetes</taxon>
        <taxon>Micrococcales</taxon>
        <taxon>Bogoriellaceae</taxon>
        <taxon>Georgenia</taxon>
    </lineage>
</organism>
<sequence length="451" mass="45088">MFDAELFGDTDDHGATRAVDDAAVVAAMVRAEVALLRALEACGLVPADDGGPAAALERATAGLAIDPADLGLRARGAGNAVVPLVKTLLAAVPEAARPWVHYGATSQDIVDTALMLLARDATAAVAADLRRAARAAAALADAHRGTVMAGRTLGQVAVPTTFGLKAAGWAAGLAAAAAEVERVGRDRLAVQLAGAAGTLAGYGAQAPAVVAAFAAELGLAAPAAPWHTERSRVRELAAALAGAVAAPGKIATDVALMAMSEVGEAHEGGGAGHGGSSAMPHKQNPVTCVLLRAAAVRAPGLLGTVFAASLQEHERAMGHWHAEWQALEELMGLARGSAQRVAALLDALGVDAARMAANLDAARPFVMAEALATRLGPRLGRGEAQRVVKAALQDAGAHPTDREVLAALARQSPAADDLPAATLDPRAALAGAGPLLDHALRALGGGAPGTA</sequence>
<gene>
    <name evidence="4" type="ORF">GB882_15610</name>
</gene>
<dbReference type="Proteomes" id="UP000429644">
    <property type="component" value="Unassembled WGS sequence"/>
</dbReference>
<feature type="non-terminal residue" evidence="4">
    <location>
        <position position="1"/>
    </location>
</feature>
<dbReference type="OrthoDB" id="9768878at2"/>
<dbReference type="AlphaFoldDB" id="A0A7J9V092"/>
<dbReference type="EMBL" id="WHPD01003367">
    <property type="protein sequence ID" value="MPV90102.1"/>
    <property type="molecule type" value="Genomic_DNA"/>
</dbReference>
<proteinExistence type="inferred from homology"/>
<dbReference type="RefSeq" id="WP_152232877.1">
    <property type="nucleotide sequence ID" value="NZ_VUKE01000021.1"/>
</dbReference>
<dbReference type="InterPro" id="IPR020557">
    <property type="entry name" value="Fumarate_lyase_CS"/>
</dbReference>
<keyword evidence="5" id="KW-1185">Reference proteome</keyword>
<comment type="similarity">
    <text evidence="2">Belongs to the class-II fumarase/aspartase family.</text>
</comment>
<evidence type="ECO:0000313" key="4">
    <source>
        <dbReference type="EMBL" id="MPV90102.1"/>
    </source>
</evidence>
<reference evidence="4 5" key="1">
    <citation type="submission" date="2019-10" db="EMBL/GenBank/DDBJ databases">
        <title>Georgenia wutianyii sp. nov. and Georgenia yuyongxinii sp. nov. isolated from plateau pika (Ochotona curzoniae) in the Qinghai-Tibet plateau of China.</title>
        <authorList>
            <person name="Tian Z."/>
        </authorList>
    </citation>
    <scope>NUCLEOTIDE SEQUENCE [LARGE SCALE GENOMIC DNA]</scope>
    <source>
        <strain evidence="4 5">JCM 15130</strain>
    </source>
</reference>
<evidence type="ECO:0000259" key="3">
    <source>
        <dbReference type="SMART" id="SM00998"/>
    </source>
</evidence>
<dbReference type="Pfam" id="PF00206">
    <property type="entry name" value="Lyase_1"/>
    <property type="match status" value="1"/>
</dbReference>
<evidence type="ECO:0000313" key="5">
    <source>
        <dbReference type="Proteomes" id="UP000429644"/>
    </source>
</evidence>
<dbReference type="InterPro" id="IPR000362">
    <property type="entry name" value="Fumarate_lyase_fam"/>
</dbReference>
<dbReference type="PRINTS" id="PR00149">
    <property type="entry name" value="FUMRATELYASE"/>
</dbReference>
<name>A0A7J9V092_9MICO</name>
<comment type="caution">
    <text evidence="4">The sequence shown here is derived from an EMBL/GenBank/DDBJ whole genome shotgun (WGS) entry which is preliminary data.</text>
</comment>
<dbReference type="SMART" id="SM00998">
    <property type="entry name" value="ADSL_C"/>
    <property type="match status" value="1"/>
</dbReference>
<keyword evidence="1" id="KW-0456">Lyase</keyword>
<dbReference type="GO" id="GO:0016853">
    <property type="term" value="F:isomerase activity"/>
    <property type="evidence" value="ECO:0007669"/>
    <property type="project" value="UniProtKB-KW"/>
</dbReference>
<dbReference type="PANTHER" id="PTHR43172:SF2">
    <property type="entry name" value="ADENYLOSUCCINATE LYASE C-TERMINAL DOMAIN-CONTAINING PROTEIN"/>
    <property type="match status" value="1"/>
</dbReference>
<dbReference type="InterPro" id="IPR008948">
    <property type="entry name" value="L-Aspartase-like"/>
</dbReference>
<keyword evidence="4" id="KW-0413">Isomerase</keyword>
<dbReference type="InterPro" id="IPR022761">
    <property type="entry name" value="Fumarate_lyase_N"/>
</dbReference>
<accession>A0A7J9V092</accession>
<feature type="domain" description="Adenylosuccinate lyase C-terminal" evidence="3">
    <location>
        <begin position="363"/>
        <end position="440"/>
    </location>
</feature>
<dbReference type="PROSITE" id="PS00163">
    <property type="entry name" value="FUMARATE_LYASES"/>
    <property type="match status" value="1"/>
</dbReference>
<dbReference type="PRINTS" id="PR00145">
    <property type="entry name" value="ARGSUCLYASE"/>
</dbReference>
<dbReference type="SUPFAM" id="SSF48557">
    <property type="entry name" value="L-aspartase-like"/>
    <property type="match status" value="1"/>
</dbReference>
<evidence type="ECO:0000256" key="2">
    <source>
        <dbReference type="ARBA" id="ARBA00034772"/>
    </source>
</evidence>